<proteinExistence type="predicted"/>
<comment type="caution">
    <text evidence="1">The sequence shown here is derived from an EMBL/GenBank/DDBJ whole genome shotgun (WGS) entry which is preliminary data.</text>
</comment>
<evidence type="ECO:0000313" key="1">
    <source>
        <dbReference type="EMBL" id="CAK7934390.1"/>
    </source>
</evidence>
<name>A0AAV1UIQ0_9STRA</name>
<protein>
    <submittedName>
        <fullName evidence="1">Uncharacterized protein</fullName>
    </submittedName>
</protein>
<dbReference type="EMBL" id="CAKLBY020000208">
    <property type="protein sequence ID" value="CAK7934390.1"/>
    <property type="molecule type" value="Genomic_DNA"/>
</dbReference>
<sequence length="127" mass="13864">MAHVASYHKPAHPSVSALHVAPLVIAVDRQSDVRPSTQRLGRRLEARRTTSGSLTCTRCSPGRPDGLLDQVPLNSLAIFRDTSECSASMMTKRASEGFYADGDSRRDAQVDEIESSVAYSDAEACWR</sequence>
<gene>
    <name evidence="1" type="ORF">PM001_LOCUS19540</name>
</gene>
<dbReference type="AlphaFoldDB" id="A0AAV1UIQ0"/>
<accession>A0AAV1UIQ0</accession>
<dbReference type="Proteomes" id="UP001162060">
    <property type="component" value="Unassembled WGS sequence"/>
</dbReference>
<organism evidence="1 2">
    <name type="scientific">Peronospora matthiolae</name>
    <dbReference type="NCBI Taxonomy" id="2874970"/>
    <lineage>
        <taxon>Eukaryota</taxon>
        <taxon>Sar</taxon>
        <taxon>Stramenopiles</taxon>
        <taxon>Oomycota</taxon>
        <taxon>Peronosporomycetes</taxon>
        <taxon>Peronosporales</taxon>
        <taxon>Peronosporaceae</taxon>
        <taxon>Peronospora</taxon>
    </lineage>
</organism>
<reference evidence="1" key="1">
    <citation type="submission" date="2024-01" db="EMBL/GenBank/DDBJ databases">
        <authorList>
            <person name="Webb A."/>
        </authorList>
    </citation>
    <scope>NUCLEOTIDE SEQUENCE</scope>
    <source>
        <strain evidence="1">Pm1</strain>
    </source>
</reference>
<evidence type="ECO:0000313" key="2">
    <source>
        <dbReference type="Proteomes" id="UP001162060"/>
    </source>
</evidence>